<feature type="compositionally biased region" description="Basic residues" evidence="2">
    <location>
        <begin position="270"/>
        <end position="281"/>
    </location>
</feature>
<feature type="region of interest" description="Disordered" evidence="2">
    <location>
        <begin position="270"/>
        <end position="357"/>
    </location>
</feature>
<proteinExistence type="predicted"/>
<evidence type="ECO:0000313" key="3">
    <source>
        <dbReference type="EMBL" id="SMR53108.1"/>
    </source>
</evidence>
<feature type="compositionally biased region" description="Basic and acidic residues" evidence="2">
    <location>
        <begin position="302"/>
        <end position="311"/>
    </location>
</feature>
<keyword evidence="1" id="KW-0175">Coiled coil</keyword>
<evidence type="ECO:0000256" key="2">
    <source>
        <dbReference type="SAM" id="MobiDB-lite"/>
    </source>
</evidence>
<name>A0A2H1GHV6_ZYMTR</name>
<gene>
    <name evidence="3" type="ORF">ZT1E4_G6383</name>
</gene>
<protein>
    <submittedName>
        <fullName evidence="3">Uncharacterized protein</fullName>
    </submittedName>
</protein>
<dbReference type="AlphaFoldDB" id="A0A2H1GHV6"/>
<sequence length="357" mass="40154">MVDEKVIVDDDRLEPSVDGGFALELADLDDQLLEIAKEEAKIAKKQLESKRRKLLLAQQLKSSTNIRPRGDARPAAQTTTRGTKRTLDAVDDTRRTVESKRMKTEPGIERPVLTMFNFIDLTTPPPPEIATPEVPRRPTISYAESPGSDYADQEAMVMLKSQHKYTPINIDYPSICRMPDGSLAELRCFHCGANAAYRKGDPFWLEAGASLHRHYITHREFYARNKLNEKEMMQRSVYKTLSNAEVTAVTCNIGPKYIIEPVFDQQSQAHFRKRDAVKKERRVQSSPTPTPSIDEDDDDENDSKPLVDRWRAGMKSPMAQHMGGMGMPSVDSPVKVARKSAPGGGGLVNMWQRSARK</sequence>
<dbReference type="EMBL" id="LT854257">
    <property type="protein sequence ID" value="SMR53108.1"/>
    <property type="molecule type" value="Genomic_DNA"/>
</dbReference>
<reference evidence="4" key="1">
    <citation type="submission" date="2017-05" db="EMBL/GenBank/DDBJ databases">
        <authorList>
            <person name="Song R."/>
            <person name="Chenine A.L."/>
            <person name="Ruprecht R.M."/>
        </authorList>
    </citation>
    <scope>NUCLEOTIDE SEQUENCE [LARGE SCALE GENOMIC DNA]</scope>
</reference>
<organism evidence="3 4">
    <name type="scientific">Zymoseptoria tritici ST99CH_1E4</name>
    <dbReference type="NCBI Taxonomy" id="1276532"/>
    <lineage>
        <taxon>Eukaryota</taxon>
        <taxon>Fungi</taxon>
        <taxon>Dikarya</taxon>
        <taxon>Ascomycota</taxon>
        <taxon>Pezizomycotina</taxon>
        <taxon>Dothideomycetes</taxon>
        <taxon>Dothideomycetidae</taxon>
        <taxon>Mycosphaerellales</taxon>
        <taxon>Mycosphaerellaceae</taxon>
        <taxon>Zymoseptoria</taxon>
    </lineage>
</organism>
<dbReference type="Proteomes" id="UP000245764">
    <property type="component" value="Chromosome 5"/>
</dbReference>
<feature type="coiled-coil region" evidence="1">
    <location>
        <begin position="28"/>
        <end position="57"/>
    </location>
</feature>
<evidence type="ECO:0000256" key="1">
    <source>
        <dbReference type="SAM" id="Coils"/>
    </source>
</evidence>
<accession>A0A2H1GHV6</accession>
<evidence type="ECO:0000313" key="4">
    <source>
        <dbReference type="Proteomes" id="UP000245764"/>
    </source>
</evidence>